<organism evidence="1 2">
    <name type="scientific">Sphingomonas psychrotolerans</name>
    <dbReference type="NCBI Taxonomy" id="1327635"/>
    <lineage>
        <taxon>Bacteria</taxon>
        <taxon>Pseudomonadati</taxon>
        <taxon>Pseudomonadota</taxon>
        <taxon>Alphaproteobacteria</taxon>
        <taxon>Sphingomonadales</taxon>
        <taxon>Sphingomonadaceae</taxon>
        <taxon>Sphingomonas</taxon>
    </lineage>
</organism>
<dbReference type="AlphaFoldDB" id="A0A2K8MIH2"/>
<evidence type="ECO:0000313" key="2">
    <source>
        <dbReference type="Proteomes" id="UP000229081"/>
    </source>
</evidence>
<sequence>MRAILVLIGLIALGVVAAMATGMLRFNQQQGASLPTVTLQSEGGQLPKYSAETGSVGIGNTARTVEVPTVEMKKATVVLPTIDVKQAPGTPAPTPAAK</sequence>
<keyword evidence="2" id="KW-1185">Reference proteome</keyword>
<evidence type="ECO:0000313" key="1">
    <source>
        <dbReference type="EMBL" id="ATY33680.1"/>
    </source>
</evidence>
<reference evidence="1 2" key="1">
    <citation type="submission" date="2017-11" db="EMBL/GenBank/DDBJ databases">
        <title>Complete genome sequence of Sphingomonas sp. Strain Cra20, a psychrotolerant potential plant growth promoting rhizobacteria.</title>
        <authorList>
            <person name="Luo Y."/>
        </authorList>
    </citation>
    <scope>NUCLEOTIDE SEQUENCE [LARGE SCALE GENOMIC DNA]</scope>
    <source>
        <strain evidence="1 2">Cra20</strain>
    </source>
</reference>
<name>A0A2K8MIH2_9SPHN</name>
<proteinExistence type="predicted"/>
<dbReference type="EMBL" id="CP024923">
    <property type="protein sequence ID" value="ATY33680.1"/>
    <property type="molecule type" value="Genomic_DNA"/>
</dbReference>
<protein>
    <submittedName>
        <fullName evidence="1">Uncharacterized protein</fullName>
    </submittedName>
</protein>
<gene>
    <name evidence="1" type="ORF">CVN68_18385</name>
</gene>
<accession>A0A2K8MIH2</accession>
<dbReference type="KEGG" id="sphc:CVN68_18385"/>
<dbReference type="Proteomes" id="UP000229081">
    <property type="component" value="Chromosome"/>
</dbReference>
<dbReference type="OrthoDB" id="461507at2"/>
<dbReference type="RefSeq" id="WP_100283479.1">
    <property type="nucleotide sequence ID" value="NZ_CP024923.1"/>
</dbReference>